<dbReference type="AlphaFoldDB" id="A0A6J4R644"/>
<gene>
    <name evidence="2" type="ORF">AVDCRST_MAG14-2030</name>
</gene>
<accession>A0A6J4R644</accession>
<dbReference type="EMBL" id="CADCVG010000084">
    <property type="protein sequence ID" value="CAA9458400.1"/>
    <property type="molecule type" value="Genomic_DNA"/>
</dbReference>
<sequence length="71" mass="7653">MLAALKTMDGITNNVFDTLTNEHAPTSIRDGTEAEEAEQVKRAREESNRKLTLRTQIASASFSLGIGASTS</sequence>
<proteinExistence type="predicted"/>
<protein>
    <submittedName>
        <fullName evidence="2">Uncharacterized protein</fullName>
    </submittedName>
</protein>
<reference evidence="2" key="1">
    <citation type="submission" date="2020-02" db="EMBL/GenBank/DDBJ databases">
        <authorList>
            <person name="Meier V. D."/>
        </authorList>
    </citation>
    <scope>NUCLEOTIDE SEQUENCE</scope>
    <source>
        <strain evidence="2">AVDCRST_MAG14</strain>
    </source>
</reference>
<feature type="region of interest" description="Disordered" evidence="1">
    <location>
        <begin position="20"/>
        <end position="47"/>
    </location>
</feature>
<evidence type="ECO:0000256" key="1">
    <source>
        <dbReference type="SAM" id="MobiDB-lite"/>
    </source>
</evidence>
<feature type="compositionally biased region" description="Basic and acidic residues" evidence="1">
    <location>
        <begin position="38"/>
        <end position="47"/>
    </location>
</feature>
<organism evidence="2">
    <name type="scientific">uncultured Rubrobacteraceae bacterium</name>
    <dbReference type="NCBI Taxonomy" id="349277"/>
    <lineage>
        <taxon>Bacteria</taxon>
        <taxon>Bacillati</taxon>
        <taxon>Actinomycetota</taxon>
        <taxon>Rubrobacteria</taxon>
        <taxon>Rubrobacterales</taxon>
        <taxon>Rubrobacteraceae</taxon>
        <taxon>environmental samples</taxon>
    </lineage>
</organism>
<name>A0A6J4R644_9ACTN</name>
<evidence type="ECO:0000313" key="2">
    <source>
        <dbReference type="EMBL" id="CAA9458400.1"/>
    </source>
</evidence>